<sequence>FAGRVGEARDGVPGKVGVRAGGLLGLGFGWGGVGAAGRGKRADATSIGYVYQVGAYLPRLGVVAVLLPDVARKRA</sequence>
<dbReference type="Proteomes" id="UP000542405">
    <property type="component" value="Unassembled WGS sequence"/>
</dbReference>
<dbReference type="EMBL" id="JABBZE010001401">
    <property type="protein sequence ID" value="NMU94167.1"/>
    <property type="molecule type" value="Genomic_DNA"/>
</dbReference>
<gene>
    <name evidence="1" type="ORF">HGQ98_34745</name>
</gene>
<comment type="caution">
    <text evidence="1">The sequence shown here is derived from an EMBL/GenBank/DDBJ whole genome shotgun (WGS) entry which is preliminary data.</text>
</comment>
<dbReference type="AlphaFoldDB" id="A0A848NSK2"/>
<organism evidence="1 2">
    <name type="scientific">Achromobacter ruhlandii</name>
    <dbReference type="NCBI Taxonomy" id="72557"/>
    <lineage>
        <taxon>Bacteria</taxon>
        <taxon>Pseudomonadati</taxon>
        <taxon>Pseudomonadota</taxon>
        <taxon>Betaproteobacteria</taxon>
        <taxon>Burkholderiales</taxon>
        <taxon>Alcaligenaceae</taxon>
        <taxon>Achromobacter</taxon>
    </lineage>
</organism>
<accession>A0A848NSK2</accession>
<name>A0A848NSK2_9BURK</name>
<evidence type="ECO:0000313" key="2">
    <source>
        <dbReference type="Proteomes" id="UP000542405"/>
    </source>
</evidence>
<reference evidence="1 2" key="1">
    <citation type="submission" date="2020-04" db="EMBL/GenBank/DDBJ databases">
        <title>Achromobacter ruhlandii genome sequencing and assembly.</title>
        <authorList>
            <person name="Martins R.C.R."/>
            <person name="Perdigao-Neto L.V."/>
            <person name="Levin A.S.S."/>
            <person name="Costa S.F."/>
        </authorList>
    </citation>
    <scope>NUCLEOTIDE SEQUENCE [LARGE SCALE GENOMIC DNA]</scope>
    <source>
        <strain evidence="1 2">9035ralo</strain>
    </source>
</reference>
<feature type="non-terminal residue" evidence="1">
    <location>
        <position position="1"/>
    </location>
</feature>
<proteinExistence type="predicted"/>
<protein>
    <submittedName>
        <fullName evidence="1">MFS transporter</fullName>
    </submittedName>
</protein>
<evidence type="ECO:0000313" key="1">
    <source>
        <dbReference type="EMBL" id="NMU94167.1"/>
    </source>
</evidence>